<keyword evidence="2 6" id="KW-0396">Initiation factor</keyword>
<evidence type="ECO:0000259" key="5">
    <source>
        <dbReference type="PROSITE" id="PS50126"/>
    </source>
</evidence>
<keyword evidence="7" id="KW-1185">Reference proteome</keyword>
<feature type="domain" description="S1 motif" evidence="5">
    <location>
        <begin position="22"/>
        <end position="93"/>
    </location>
</feature>
<dbReference type="SUPFAM" id="SSF50249">
    <property type="entry name" value="Nucleic acid-binding proteins"/>
    <property type="match status" value="1"/>
</dbReference>
<dbReference type="STRING" id="312017.Q22US0"/>
<dbReference type="InParanoid" id="Q22US0"/>
<keyword evidence="3" id="KW-0648">Protein biosynthesis</keyword>
<dbReference type="eggNOG" id="KOG2916">
    <property type="taxonomic scope" value="Eukaryota"/>
</dbReference>
<dbReference type="KEGG" id="tet:TTHERM_00848090"/>
<feature type="compositionally biased region" description="Basic and acidic residues" evidence="4">
    <location>
        <begin position="282"/>
        <end position="292"/>
    </location>
</feature>
<dbReference type="Proteomes" id="UP000009168">
    <property type="component" value="Unassembled WGS sequence"/>
</dbReference>
<dbReference type="Gene3D" id="1.10.150.190">
    <property type="entry name" value="Translation initiation factor 2, subunit 1, domain 2"/>
    <property type="match status" value="1"/>
</dbReference>
<proteinExistence type="inferred from homology"/>
<dbReference type="GO" id="GO:0003723">
    <property type="term" value="F:RNA binding"/>
    <property type="evidence" value="ECO:0007669"/>
    <property type="project" value="InterPro"/>
</dbReference>
<dbReference type="GO" id="GO:0003743">
    <property type="term" value="F:translation initiation factor activity"/>
    <property type="evidence" value="ECO:0007669"/>
    <property type="project" value="UniProtKB-KW"/>
</dbReference>
<organism evidence="6 7">
    <name type="scientific">Tetrahymena thermophila (strain SB210)</name>
    <dbReference type="NCBI Taxonomy" id="312017"/>
    <lineage>
        <taxon>Eukaryota</taxon>
        <taxon>Sar</taxon>
        <taxon>Alveolata</taxon>
        <taxon>Ciliophora</taxon>
        <taxon>Intramacronucleata</taxon>
        <taxon>Oligohymenophorea</taxon>
        <taxon>Hymenostomatida</taxon>
        <taxon>Tetrahymenina</taxon>
        <taxon>Tetrahymenidae</taxon>
        <taxon>Tetrahymena</taxon>
    </lineage>
</organism>
<dbReference type="PANTHER" id="PTHR10602">
    <property type="entry name" value="EUKARYOTIC TRANSLATION INITIATION FACTOR 2 SUBUNIT 1"/>
    <property type="match status" value="1"/>
</dbReference>
<dbReference type="Pfam" id="PF00575">
    <property type="entry name" value="S1"/>
    <property type="match status" value="1"/>
</dbReference>
<feature type="region of interest" description="Disordered" evidence="4">
    <location>
        <begin position="282"/>
        <end position="320"/>
    </location>
</feature>
<dbReference type="AlphaFoldDB" id="Q22US0"/>
<dbReference type="Gene3D" id="2.40.50.140">
    <property type="entry name" value="Nucleic acid-binding proteins"/>
    <property type="match status" value="1"/>
</dbReference>
<gene>
    <name evidence="6" type="ORF">TTHERM_00848090</name>
</gene>
<feature type="compositionally biased region" description="Acidic residues" evidence="4">
    <location>
        <begin position="293"/>
        <end position="320"/>
    </location>
</feature>
<dbReference type="OMA" id="DVNEHQR"/>
<dbReference type="OrthoDB" id="1685042at2759"/>
<protein>
    <submittedName>
        <fullName evidence="6">Eukaryotic translation initiation factor 2 alpha subunit</fullName>
    </submittedName>
</protein>
<dbReference type="Gene3D" id="3.30.70.1130">
    <property type="entry name" value="EIF_2_alpha"/>
    <property type="match status" value="1"/>
</dbReference>
<evidence type="ECO:0000313" key="7">
    <source>
        <dbReference type="Proteomes" id="UP000009168"/>
    </source>
</evidence>
<dbReference type="FunFam" id="2.40.50.140:FF:000015">
    <property type="entry name" value="Eukaryotic translation initiation factor 2 subunit alpha"/>
    <property type="match status" value="1"/>
</dbReference>
<dbReference type="GeneID" id="7840335"/>
<dbReference type="InterPro" id="IPR044126">
    <property type="entry name" value="S1_IF2_alpha"/>
</dbReference>
<dbReference type="InterPro" id="IPR024055">
    <property type="entry name" value="TIF2_asu_C"/>
</dbReference>
<dbReference type="SUPFAM" id="SSF116742">
    <property type="entry name" value="eIF2alpha middle domain-like"/>
    <property type="match status" value="1"/>
</dbReference>
<dbReference type="SUPFAM" id="SSF110993">
    <property type="entry name" value="eIF-2-alpha, C-terminal domain"/>
    <property type="match status" value="1"/>
</dbReference>
<sequence length="320" mass="36968">MAEDRKKIQTHRFYEQKYPKENDLVVVEVVKVEENCCYVQLLEYNRIEGMITPNEMTKQMQQSIQKVLKIGKQEVVQVLRVDEEKGYIDLSKKKVRNNQDNACLDRFSKAKDIHSILITVCESLPQDCSVKIDDLYTKIVWPLYKLFNHAYDAFRFALNDETIITKIDIAAEVKEKLLQVIRRRLNTQPMRIKADFELRCHEYEGIDAIKAALLAGEAKSRNKCDVKFEIIGSPVYAGCIVTQDKNLGIEVLNEALKAVEEVIISKKGSYKLRTEPKIYGDKAQDNLEMLEKAEEEDEDDEDSEVEGMGDDDEEDEENDN</sequence>
<dbReference type="PANTHER" id="PTHR10602:SF0">
    <property type="entry name" value="EUKARYOTIC TRANSLATION INITIATION FACTOR 2 SUBUNIT 1"/>
    <property type="match status" value="1"/>
</dbReference>
<dbReference type="CDD" id="cd04452">
    <property type="entry name" value="S1_IF2_alpha"/>
    <property type="match status" value="1"/>
</dbReference>
<dbReference type="InterPro" id="IPR024054">
    <property type="entry name" value="TIF2_asu_middle_sf"/>
</dbReference>
<dbReference type="RefSeq" id="XP_001009301.1">
    <property type="nucleotide sequence ID" value="XM_001009301.3"/>
</dbReference>
<dbReference type="HOGENOM" id="CLU_033458_0_1_1"/>
<name>Q22US0_TETTS</name>
<dbReference type="InterPro" id="IPR011488">
    <property type="entry name" value="TIF_2_asu"/>
</dbReference>
<dbReference type="InterPro" id="IPR003029">
    <property type="entry name" value="S1_domain"/>
</dbReference>
<evidence type="ECO:0000256" key="1">
    <source>
        <dbReference type="ARBA" id="ARBA00007223"/>
    </source>
</evidence>
<dbReference type="SMART" id="SM00316">
    <property type="entry name" value="S1"/>
    <property type="match status" value="1"/>
</dbReference>
<accession>Q22US0</accession>
<dbReference type="InterPro" id="IPR012340">
    <property type="entry name" value="NA-bd_OB-fold"/>
</dbReference>
<reference evidence="7" key="1">
    <citation type="journal article" date="2006" name="PLoS Biol.">
        <title>Macronuclear genome sequence of the ciliate Tetrahymena thermophila, a model eukaryote.</title>
        <authorList>
            <person name="Eisen J.A."/>
            <person name="Coyne R.S."/>
            <person name="Wu M."/>
            <person name="Wu D."/>
            <person name="Thiagarajan M."/>
            <person name="Wortman J.R."/>
            <person name="Badger J.H."/>
            <person name="Ren Q."/>
            <person name="Amedeo P."/>
            <person name="Jones K.M."/>
            <person name="Tallon L.J."/>
            <person name="Delcher A.L."/>
            <person name="Salzberg S.L."/>
            <person name="Silva J.C."/>
            <person name="Haas B.J."/>
            <person name="Majoros W.H."/>
            <person name="Farzad M."/>
            <person name="Carlton J.M."/>
            <person name="Smith R.K. Jr."/>
            <person name="Garg J."/>
            <person name="Pearlman R.E."/>
            <person name="Karrer K.M."/>
            <person name="Sun L."/>
            <person name="Manning G."/>
            <person name="Elde N.C."/>
            <person name="Turkewitz A.P."/>
            <person name="Asai D.J."/>
            <person name="Wilkes D.E."/>
            <person name="Wang Y."/>
            <person name="Cai H."/>
            <person name="Collins K."/>
            <person name="Stewart B.A."/>
            <person name="Lee S.R."/>
            <person name="Wilamowska K."/>
            <person name="Weinberg Z."/>
            <person name="Ruzzo W.L."/>
            <person name="Wloga D."/>
            <person name="Gaertig J."/>
            <person name="Frankel J."/>
            <person name="Tsao C.-C."/>
            <person name="Gorovsky M.A."/>
            <person name="Keeling P.J."/>
            <person name="Waller R.F."/>
            <person name="Patron N.J."/>
            <person name="Cherry J.M."/>
            <person name="Stover N.A."/>
            <person name="Krieger C.J."/>
            <person name="del Toro C."/>
            <person name="Ryder H.F."/>
            <person name="Williamson S.C."/>
            <person name="Barbeau R.A."/>
            <person name="Hamilton E.P."/>
            <person name="Orias E."/>
        </authorList>
    </citation>
    <scope>NUCLEOTIDE SEQUENCE [LARGE SCALE GENOMIC DNA]</scope>
    <source>
        <strain evidence="7">SB210</strain>
    </source>
</reference>
<comment type="similarity">
    <text evidence="1">Belongs to the eIF-2-alpha family.</text>
</comment>
<dbReference type="GO" id="GO:0043022">
    <property type="term" value="F:ribosome binding"/>
    <property type="evidence" value="ECO:0007669"/>
    <property type="project" value="TreeGrafter"/>
</dbReference>
<dbReference type="GO" id="GO:0033290">
    <property type="term" value="C:eukaryotic 48S preinitiation complex"/>
    <property type="evidence" value="ECO:0007669"/>
    <property type="project" value="TreeGrafter"/>
</dbReference>
<evidence type="ECO:0000256" key="4">
    <source>
        <dbReference type="SAM" id="MobiDB-lite"/>
    </source>
</evidence>
<dbReference type="FunCoup" id="Q22US0">
    <property type="interactions" value="697"/>
</dbReference>
<evidence type="ECO:0000256" key="3">
    <source>
        <dbReference type="ARBA" id="ARBA00022917"/>
    </source>
</evidence>
<evidence type="ECO:0000313" key="6">
    <source>
        <dbReference type="EMBL" id="EAR89056.1"/>
    </source>
</evidence>
<dbReference type="EMBL" id="GG662825">
    <property type="protein sequence ID" value="EAR89056.1"/>
    <property type="molecule type" value="Genomic_DNA"/>
</dbReference>
<dbReference type="GO" id="GO:0005850">
    <property type="term" value="C:eukaryotic translation initiation factor 2 complex"/>
    <property type="evidence" value="ECO:0007669"/>
    <property type="project" value="TreeGrafter"/>
</dbReference>
<dbReference type="Pfam" id="PF07541">
    <property type="entry name" value="EIF_2_alpha"/>
    <property type="match status" value="1"/>
</dbReference>
<dbReference type="PROSITE" id="PS50126">
    <property type="entry name" value="S1"/>
    <property type="match status" value="1"/>
</dbReference>
<evidence type="ECO:0000256" key="2">
    <source>
        <dbReference type="ARBA" id="ARBA00022540"/>
    </source>
</evidence>